<gene>
    <name evidence="2" type="ORF">Llon_0255</name>
</gene>
<dbReference type="Pfam" id="PF07179">
    <property type="entry name" value="SseB"/>
    <property type="match status" value="1"/>
</dbReference>
<dbReference type="PATRIC" id="fig|45068.5.peg.271"/>
<dbReference type="AlphaFoldDB" id="A0A0W0VSS4"/>
<dbReference type="Proteomes" id="UP000054997">
    <property type="component" value="Unassembled WGS sequence"/>
</dbReference>
<accession>A0A0W0VSS4</accession>
<comment type="caution">
    <text evidence="2">The sequence shown here is derived from an EMBL/GenBank/DDBJ whole genome shotgun (WGS) entry which is preliminary data.</text>
</comment>
<evidence type="ECO:0000313" key="3">
    <source>
        <dbReference type="Proteomes" id="UP000054997"/>
    </source>
</evidence>
<reference evidence="2 3" key="1">
    <citation type="submission" date="2015-11" db="EMBL/GenBank/DDBJ databases">
        <title>Genomic analysis of 38 Legionella species identifies large and diverse effector repertoires.</title>
        <authorList>
            <person name="Burstein D."/>
            <person name="Amaro F."/>
            <person name="Zusman T."/>
            <person name="Lifshitz Z."/>
            <person name="Cohen O."/>
            <person name="Gilbert J.A."/>
            <person name="Pupko T."/>
            <person name="Shuman H.A."/>
            <person name="Segal G."/>
        </authorList>
    </citation>
    <scope>NUCLEOTIDE SEQUENCE [LARGE SCALE GENOMIC DNA]</scope>
    <source>
        <strain evidence="2 3">ATCC 49505</strain>
    </source>
</reference>
<dbReference type="RefSeq" id="WP_058528276.1">
    <property type="nucleotide sequence ID" value="NZ_CAAAHZ010000012.1"/>
</dbReference>
<sequence length="130" mass="14817">MNELEKAIHEAFQAKGNSKEANKAYLEFIKSNFIIPVEKHSPANDPHVLYLTEEDKIFLPVFTAMDYLNAWAVEIKDQIQLLKLTGVNLLKGIGENITVSLNIGSPLYKEFNPQELARMRSIVLKIFNKN</sequence>
<protein>
    <submittedName>
        <fullName evidence="2">Putative Fe-S center protein</fullName>
    </submittedName>
</protein>
<dbReference type="OrthoDB" id="5637847at2"/>
<evidence type="ECO:0000313" key="2">
    <source>
        <dbReference type="EMBL" id="KTD23021.1"/>
    </source>
</evidence>
<name>A0A0W0VSS4_9GAMM</name>
<keyword evidence="3" id="KW-1185">Reference proteome</keyword>
<dbReference type="InterPro" id="IPR009839">
    <property type="entry name" value="SseB_N"/>
</dbReference>
<dbReference type="EMBL" id="LNYK01000002">
    <property type="protein sequence ID" value="KTD23021.1"/>
    <property type="molecule type" value="Genomic_DNA"/>
</dbReference>
<proteinExistence type="predicted"/>
<organism evidence="2 3">
    <name type="scientific">Legionella londiniensis</name>
    <dbReference type="NCBI Taxonomy" id="45068"/>
    <lineage>
        <taxon>Bacteria</taxon>
        <taxon>Pseudomonadati</taxon>
        <taxon>Pseudomonadota</taxon>
        <taxon>Gammaproteobacteria</taxon>
        <taxon>Legionellales</taxon>
        <taxon>Legionellaceae</taxon>
        <taxon>Legionella</taxon>
    </lineage>
</organism>
<evidence type="ECO:0000259" key="1">
    <source>
        <dbReference type="Pfam" id="PF07179"/>
    </source>
</evidence>
<feature type="domain" description="SseB protein N-terminal" evidence="1">
    <location>
        <begin position="4"/>
        <end position="117"/>
    </location>
</feature>